<gene>
    <name evidence="2" type="ORF">TorRG33x02_050050</name>
</gene>
<organism evidence="2 3">
    <name type="scientific">Trema orientale</name>
    <name type="common">Charcoal tree</name>
    <name type="synonym">Celtis orientalis</name>
    <dbReference type="NCBI Taxonomy" id="63057"/>
    <lineage>
        <taxon>Eukaryota</taxon>
        <taxon>Viridiplantae</taxon>
        <taxon>Streptophyta</taxon>
        <taxon>Embryophyta</taxon>
        <taxon>Tracheophyta</taxon>
        <taxon>Spermatophyta</taxon>
        <taxon>Magnoliopsida</taxon>
        <taxon>eudicotyledons</taxon>
        <taxon>Gunneridae</taxon>
        <taxon>Pentapetalae</taxon>
        <taxon>rosids</taxon>
        <taxon>fabids</taxon>
        <taxon>Rosales</taxon>
        <taxon>Cannabaceae</taxon>
        <taxon>Trema</taxon>
    </lineage>
</organism>
<accession>A0A2P5FMX3</accession>
<evidence type="ECO:0000313" key="3">
    <source>
        <dbReference type="Proteomes" id="UP000237000"/>
    </source>
</evidence>
<dbReference type="AlphaFoldDB" id="A0A2P5FMX3"/>
<name>A0A2P5FMX3_TREOI</name>
<feature type="region of interest" description="Disordered" evidence="1">
    <location>
        <begin position="83"/>
        <end position="137"/>
    </location>
</feature>
<keyword evidence="3" id="KW-1185">Reference proteome</keyword>
<feature type="region of interest" description="Disordered" evidence="1">
    <location>
        <begin position="1"/>
        <end position="60"/>
    </location>
</feature>
<evidence type="ECO:0000256" key="1">
    <source>
        <dbReference type="SAM" id="MobiDB-lite"/>
    </source>
</evidence>
<comment type="caution">
    <text evidence="2">The sequence shown here is derived from an EMBL/GenBank/DDBJ whole genome shotgun (WGS) entry which is preliminary data.</text>
</comment>
<dbReference type="Proteomes" id="UP000237000">
    <property type="component" value="Unassembled WGS sequence"/>
</dbReference>
<feature type="compositionally biased region" description="Polar residues" evidence="1">
    <location>
        <begin position="91"/>
        <end position="107"/>
    </location>
</feature>
<dbReference type="EMBL" id="JXTC01000020">
    <property type="protein sequence ID" value="PON99145.1"/>
    <property type="molecule type" value="Genomic_DNA"/>
</dbReference>
<dbReference type="STRING" id="63057.A0A2P5FMX3"/>
<feature type="compositionally biased region" description="Polar residues" evidence="1">
    <location>
        <begin position="27"/>
        <end position="40"/>
    </location>
</feature>
<dbReference type="InParanoid" id="A0A2P5FMX3"/>
<reference evidence="3" key="1">
    <citation type="submission" date="2016-06" db="EMBL/GenBank/DDBJ databases">
        <title>Parallel loss of symbiosis genes in relatives of nitrogen-fixing non-legume Parasponia.</title>
        <authorList>
            <person name="Van Velzen R."/>
            <person name="Holmer R."/>
            <person name="Bu F."/>
            <person name="Rutten L."/>
            <person name="Van Zeijl A."/>
            <person name="Liu W."/>
            <person name="Santuari L."/>
            <person name="Cao Q."/>
            <person name="Sharma T."/>
            <person name="Shen D."/>
            <person name="Roswanjaya Y."/>
            <person name="Wardhani T."/>
            <person name="Kalhor M.S."/>
            <person name="Jansen J."/>
            <person name="Van den Hoogen J."/>
            <person name="Gungor B."/>
            <person name="Hartog M."/>
            <person name="Hontelez J."/>
            <person name="Verver J."/>
            <person name="Yang W.-C."/>
            <person name="Schijlen E."/>
            <person name="Repin R."/>
            <person name="Schilthuizen M."/>
            <person name="Schranz E."/>
            <person name="Heidstra R."/>
            <person name="Miyata K."/>
            <person name="Fedorova E."/>
            <person name="Kohlen W."/>
            <person name="Bisseling T."/>
            <person name="Smit S."/>
            <person name="Geurts R."/>
        </authorList>
    </citation>
    <scope>NUCLEOTIDE SEQUENCE [LARGE SCALE GENOMIC DNA]</scope>
    <source>
        <strain evidence="3">cv. RG33-2</strain>
    </source>
</reference>
<evidence type="ECO:0000313" key="2">
    <source>
        <dbReference type="EMBL" id="PON99145.1"/>
    </source>
</evidence>
<sequence length="320" mass="35024">MERRKETSVSIVPRNTEGQKEAPSSIVPRNTKGQDVTKVSENIPAIEHAVIGPEKTQASKDETQVSNDIIGHSTSVKRQEALTSEIPKQESPAQITENKAESITTQQTREETKGNMDSSSRTKHAVHMEGDTRTMEGPPLHLTSELNEEVGDSCLGISEVRASCLFRDAECPITSFEACVSFGPTFECSTGKYNHVLAAVVSRTNPVQAQLVNADDDDDYCSSVQLKLVYGLLAYDDMWPGGRRRKPWNVEESSTGLSAGPAASFSAGFAFGLFIFTTFSHLSFWIFLQGMVPFAVGSMTLPNDADNGFEKWVHAKIRGE</sequence>
<protein>
    <submittedName>
        <fullName evidence="2">Uncharacterized protein</fullName>
    </submittedName>
</protein>
<proteinExistence type="predicted"/>